<dbReference type="SUPFAM" id="SSF53335">
    <property type="entry name" value="S-adenosyl-L-methionine-dependent methyltransferases"/>
    <property type="match status" value="1"/>
</dbReference>
<organism evidence="8 9">
    <name type="scientific">Heracleum sosnowskyi</name>
    <dbReference type="NCBI Taxonomy" id="360622"/>
    <lineage>
        <taxon>Eukaryota</taxon>
        <taxon>Viridiplantae</taxon>
        <taxon>Streptophyta</taxon>
        <taxon>Embryophyta</taxon>
        <taxon>Tracheophyta</taxon>
        <taxon>Spermatophyta</taxon>
        <taxon>Magnoliopsida</taxon>
        <taxon>eudicotyledons</taxon>
        <taxon>Gunneridae</taxon>
        <taxon>Pentapetalae</taxon>
        <taxon>asterids</taxon>
        <taxon>campanulids</taxon>
        <taxon>Apiales</taxon>
        <taxon>Apiaceae</taxon>
        <taxon>Apioideae</taxon>
        <taxon>apioid superclade</taxon>
        <taxon>Tordylieae</taxon>
        <taxon>Tordyliinae</taxon>
        <taxon>Heracleum</taxon>
    </lineage>
</organism>
<dbReference type="Pfam" id="PF01269">
    <property type="entry name" value="Fibrillarin"/>
    <property type="match status" value="1"/>
</dbReference>
<dbReference type="GO" id="GO:0032040">
    <property type="term" value="C:small-subunit processome"/>
    <property type="evidence" value="ECO:0007669"/>
    <property type="project" value="TreeGrafter"/>
</dbReference>
<dbReference type="PANTHER" id="PTHR10335:SF0">
    <property type="entry name" value="RRNA 2'-O-METHYLTRANSFERASE FIBRILLARIN 1-RELATED"/>
    <property type="match status" value="1"/>
</dbReference>
<evidence type="ECO:0000313" key="9">
    <source>
        <dbReference type="Proteomes" id="UP001237642"/>
    </source>
</evidence>
<name>A0AAD8HES5_9APIA</name>
<evidence type="ECO:0000256" key="5">
    <source>
        <dbReference type="ARBA" id="ARBA00022884"/>
    </source>
</evidence>
<evidence type="ECO:0000256" key="4">
    <source>
        <dbReference type="ARBA" id="ARBA00022679"/>
    </source>
</evidence>
<gene>
    <name evidence="8" type="ORF">POM88_040326</name>
</gene>
<dbReference type="Gene3D" id="3.40.50.150">
    <property type="entry name" value="Vaccinia Virus protein VP39"/>
    <property type="match status" value="1"/>
</dbReference>
<dbReference type="EMBL" id="JAUIZM010000009">
    <property type="protein sequence ID" value="KAK1364765.1"/>
    <property type="molecule type" value="Genomic_DNA"/>
</dbReference>
<dbReference type="GO" id="GO:0000494">
    <property type="term" value="P:box C/D sno(s)RNA 3'-end processing"/>
    <property type="evidence" value="ECO:0007669"/>
    <property type="project" value="TreeGrafter"/>
</dbReference>
<dbReference type="GO" id="GO:0031428">
    <property type="term" value="C:box C/D methylation guide snoRNP complex"/>
    <property type="evidence" value="ECO:0007669"/>
    <property type="project" value="TreeGrafter"/>
</dbReference>
<dbReference type="Pfam" id="PF08156">
    <property type="entry name" value="NOP5NT"/>
    <property type="match status" value="1"/>
</dbReference>
<sequence length="498" mass="56658">MEDNSTQRRRRPLKISKYNPTPSPHCSIAVAPHLRHIIFPPGFKFPGVYVSKHDANTLYTKNLVPGQADDAVISVKDDDGSVVEYREWDPYSSKFAAAILSGAQNIWIEPGSRVLVIYSRDDEQFGITISHISDIVGPGGMVYVVDHRNSKTLANMADKRFNIVPIIHINNPRHYRMLINMVDVLFGAPNQAGETRAAYMNAMYFLKTGGHYVLFVQANCIESRSRGDTVFSSMLKPKEFEFKRMQHVTLKPFDIDHAYVFGAFRMIEMVDPSCLVTNKFWTAPSSHRADGERVTIYEQLKDLPVYMLFETSCGYALFQVHGMFKVERNYMAIEKFINPGDEVFKLIAYQPFESADDALVHLNAVCNETLYQQLIDFLVLHLPTPMEGGKHCYSLALFSGGMAHSILHNTKIASLADLFHVDIIRGVRMHIDKFIKDMKPGDLEKAQLDLARNYCRQKLISPDEGMSQKKRSGLQASIPSRKRPTRKWQADAKTNNWR</sequence>
<reference evidence="8" key="2">
    <citation type="submission" date="2023-05" db="EMBL/GenBank/DDBJ databases">
        <authorList>
            <person name="Schelkunov M.I."/>
        </authorList>
    </citation>
    <scope>NUCLEOTIDE SEQUENCE</scope>
    <source>
        <strain evidence="8">Hsosn_3</strain>
        <tissue evidence="8">Leaf</tissue>
    </source>
</reference>
<feature type="region of interest" description="Disordered" evidence="6">
    <location>
        <begin position="1"/>
        <end position="20"/>
    </location>
</feature>
<feature type="domain" description="Nucleolar protein 58/56 N-terminal" evidence="7">
    <location>
        <begin position="306"/>
        <end position="365"/>
    </location>
</feature>
<evidence type="ECO:0000256" key="3">
    <source>
        <dbReference type="ARBA" id="ARBA00022603"/>
    </source>
</evidence>
<proteinExistence type="inferred from homology"/>
<dbReference type="GO" id="GO:0003723">
    <property type="term" value="F:RNA binding"/>
    <property type="evidence" value="ECO:0007669"/>
    <property type="project" value="UniProtKB-KW"/>
</dbReference>
<accession>A0AAD8HES5</accession>
<evidence type="ECO:0000313" key="8">
    <source>
        <dbReference type="EMBL" id="KAK1364765.1"/>
    </source>
</evidence>
<dbReference type="PANTHER" id="PTHR10335">
    <property type="entry name" value="RRNA 2-O-METHYLTRANSFERASE FIBRILLARIN"/>
    <property type="match status" value="1"/>
</dbReference>
<protein>
    <submittedName>
        <fullName evidence="8">Mediator of RNA polymerase II transcription subunit 36a-like protein</fullName>
    </submittedName>
</protein>
<dbReference type="PRINTS" id="PR00052">
    <property type="entry name" value="FIBRILLARIN"/>
</dbReference>
<reference evidence="8" key="1">
    <citation type="submission" date="2023-02" db="EMBL/GenBank/DDBJ databases">
        <title>Genome of toxic invasive species Heracleum sosnowskyi carries increased number of genes despite the absence of recent whole-genome duplications.</title>
        <authorList>
            <person name="Schelkunov M."/>
            <person name="Shtratnikova V."/>
            <person name="Makarenko M."/>
            <person name="Klepikova A."/>
            <person name="Omelchenko D."/>
            <person name="Novikova G."/>
            <person name="Obukhova E."/>
            <person name="Bogdanov V."/>
            <person name="Penin A."/>
            <person name="Logacheva M."/>
        </authorList>
    </citation>
    <scope>NUCLEOTIDE SEQUENCE</scope>
    <source>
        <strain evidence="8">Hsosn_3</strain>
        <tissue evidence="8">Leaf</tissue>
    </source>
</reference>
<dbReference type="InterPro" id="IPR000692">
    <property type="entry name" value="Fibrillarin"/>
</dbReference>
<evidence type="ECO:0000256" key="1">
    <source>
        <dbReference type="ARBA" id="ARBA00010632"/>
    </source>
</evidence>
<dbReference type="GO" id="GO:1990259">
    <property type="term" value="F:histone H2AQ104 methyltransferase activity"/>
    <property type="evidence" value="ECO:0007669"/>
    <property type="project" value="TreeGrafter"/>
</dbReference>
<dbReference type="Proteomes" id="UP001237642">
    <property type="component" value="Unassembled WGS sequence"/>
</dbReference>
<dbReference type="Gene3D" id="3.30.200.20">
    <property type="entry name" value="Phosphorylase Kinase, domain 1"/>
    <property type="match status" value="1"/>
</dbReference>
<dbReference type="NCBIfam" id="NF003276">
    <property type="entry name" value="PRK04266.1-2"/>
    <property type="match status" value="1"/>
</dbReference>
<dbReference type="GO" id="GO:0008649">
    <property type="term" value="F:rRNA methyltransferase activity"/>
    <property type="evidence" value="ECO:0007669"/>
    <property type="project" value="TreeGrafter"/>
</dbReference>
<dbReference type="SMART" id="SM01206">
    <property type="entry name" value="Fibrillarin"/>
    <property type="match status" value="1"/>
</dbReference>
<keyword evidence="9" id="KW-1185">Reference proteome</keyword>
<evidence type="ECO:0000259" key="7">
    <source>
        <dbReference type="Pfam" id="PF08156"/>
    </source>
</evidence>
<keyword evidence="5" id="KW-0694">RNA-binding</keyword>
<keyword evidence="3" id="KW-0489">Methyltransferase</keyword>
<comment type="caution">
    <text evidence="8">The sequence shown here is derived from an EMBL/GenBank/DDBJ whole genome shotgun (WGS) entry which is preliminary data.</text>
</comment>
<keyword evidence="4" id="KW-0808">Transferase</keyword>
<evidence type="ECO:0000256" key="6">
    <source>
        <dbReference type="SAM" id="MobiDB-lite"/>
    </source>
</evidence>
<dbReference type="AlphaFoldDB" id="A0AAD8HES5"/>
<evidence type="ECO:0000256" key="2">
    <source>
        <dbReference type="ARBA" id="ARBA00022552"/>
    </source>
</evidence>
<dbReference type="InterPro" id="IPR012974">
    <property type="entry name" value="NOP58/56_N"/>
</dbReference>
<keyword evidence="2" id="KW-0698">rRNA processing</keyword>
<feature type="region of interest" description="Disordered" evidence="6">
    <location>
        <begin position="462"/>
        <end position="498"/>
    </location>
</feature>
<dbReference type="InterPro" id="IPR029063">
    <property type="entry name" value="SAM-dependent_MTases_sf"/>
</dbReference>
<comment type="similarity">
    <text evidence="1">Belongs to the methyltransferase superfamily. Fibrillarin family.</text>
</comment>